<dbReference type="Proteomes" id="UP000092508">
    <property type="component" value="Unassembled WGS sequence"/>
</dbReference>
<dbReference type="AlphaFoldDB" id="A0A1B8QBV3"/>
<dbReference type="RefSeq" id="WP_067236811.1">
    <property type="nucleotide sequence ID" value="NZ_LZMZ01000019.1"/>
</dbReference>
<dbReference type="PANTHER" id="PTHR34700">
    <property type="entry name" value="POTASSIUM BINDING PROTEIN KBP"/>
    <property type="match status" value="1"/>
</dbReference>
<proteinExistence type="predicted"/>
<gene>
    <name evidence="3" type="ORF">A9308_06900</name>
</gene>
<dbReference type="STRING" id="34059.A9308_06900"/>
<dbReference type="PROSITE" id="PS51782">
    <property type="entry name" value="LYSM"/>
    <property type="match status" value="1"/>
</dbReference>
<sequence length="379" mass="40689">MKPNARFFSPSFKNQTKAQLKALCIGLLACCALGSANAANNPPPTIKAEAPNRYVVKKGDTLWDISGKYLNSPWRWREIWAVNQQVRNPNLIYPNDVLILCVVKGKTLVGIDTGTGCAGVEQAASQPAIDTAPAPSELAGSIPTIPLTSIESWLSRTVIVSPDDFNTTPYVLASKNKNIITGAGDTIYAKGVPLIVGQRYGVYRAGQPYVDPTTRAVIGLEVTQVASGKVTDVASNGVSSLRLTASYGQEVREGDRVFVEVGNYLPPMFHPRAAQVSRGGRVIRIMDALSSVGRDGVVAINLGSRQGAQAGDVLSVYQKGATVQDNFGTTKGAVVRLPSEEIGHVMVFKTFDNISYAYVLDAESPIRADDYLMSPREQD</sequence>
<dbReference type="OrthoDB" id="9765158at2"/>
<dbReference type="SMART" id="SM00257">
    <property type="entry name" value="LysM"/>
    <property type="match status" value="1"/>
</dbReference>
<feature type="chain" id="PRO_5008612282" evidence="1">
    <location>
        <begin position="39"/>
        <end position="379"/>
    </location>
</feature>
<dbReference type="SUPFAM" id="SSF54106">
    <property type="entry name" value="LysM domain"/>
    <property type="match status" value="1"/>
</dbReference>
<dbReference type="Pfam" id="PF01476">
    <property type="entry name" value="LysM"/>
    <property type="match status" value="1"/>
</dbReference>
<accession>A0A1B8QBV3</accession>
<dbReference type="Gene3D" id="3.10.350.10">
    <property type="entry name" value="LysM domain"/>
    <property type="match status" value="1"/>
</dbReference>
<feature type="signal peptide" evidence="1">
    <location>
        <begin position="1"/>
        <end position="38"/>
    </location>
</feature>
<feature type="domain" description="LysM" evidence="2">
    <location>
        <begin position="52"/>
        <end position="100"/>
    </location>
</feature>
<evidence type="ECO:0000256" key="1">
    <source>
        <dbReference type="SAM" id="SignalP"/>
    </source>
</evidence>
<name>A0A1B8QBV3_9GAMM</name>
<dbReference type="CDD" id="cd00118">
    <property type="entry name" value="LysM"/>
    <property type="match status" value="1"/>
</dbReference>
<comment type="caution">
    <text evidence="3">The sequence shown here is derived from an EMBL/GenBank/DDBJ whole genome shotgun (WGS) entry which is preliminary data.</text>
</comment>
<keyword evidence="1" id="KW-0732">Signal</keyword>
<evidence type="ECO:0000313" key="3">
    <source>
        <dbReference type="EMBL" id="OBX78212.1"/>
    </source>
</evidence>
<dbReference type="InterPro" id="IPR036779">
    <property type="entry name" value="LysM_dom_sf"/>
</dbReference>
<evidence type="ECO:0000259" key="2">
    <source>
        <dbReference type="PROSITE" id="PS51782"/>
    </source>
</evidence>
<evidence type="ECO:0000313" key="4">
    <source>
        <dbReference type="Proteomes" id="UP000092508"/>
    </source>
</evidence>
<dbReference type="EMBL" id="LZMZ01000019">
    <property type="protein sequence ID" value="OBX78212.1"/>
    <property type="molecule type" value="Genomic_DNA"/>
</dbReference>
<dbReference type="InterPro" id="IPR052196">
    <property type="entry name" value="Bact_Kbp"/>
</dbReference>
<dbReference type="InterPro" id="IPR018392">
    <property type="entry name" value="LysM"/>
</dbReference>
<organism evidence="3 4">
    <name type="scientific">Faucicola atlantae</name>
    <dbReference type="NCBI Taxonomy" id="34059"/>
    <lineage>
        <taxon>Bacteria</taxon>
        <taxon>Pseudomonadati</taxon>
        <taxon>Pseudomonadota</taxon>
        <taxon>Gammaproteobacteria</taxon>
        <taxon>Moraxellales</taxon>
        <taxon>Moraxellaceae</taxon>
        <taxon>Faucicola</taxon>
    </lineage>
</organism>
<protein>
    <submittedName>
        <fullName evidence="3">Peptigoglycan-binding protein LysM</fullName>
    </submittedName>
</protein>
<reference evidence="3 4" key="1">
    <citation type="submission" date="2016-06" db="EMBL/GenBank/DDBJ databases">
        <title>Draft genome of Moraxella atlantae CCUG 66109.</title>
        <authorList>
            <person name="Salva-Serra F."/>
            <person name="Engstrom-Jakobsson H."/>
            <person name="Thorell K."/>
            <person name="Gonzales-Siles L."/>
            <person name="Karlsson R."/>
            <person name="Boulund F."/>
            <person name="Engstrand L."/>
            <person name="Kristiansson E."/>
            <person name="Moore E."/>
        </authorList>
    </citation>
    <scope>NUCLEOTIDE SEQUENCE [LARGE SCALE GENOMIC DNA]</scope>
    <source>
        <strain evidence="3 4">CCUG 66109</strain>
    </source>
</reference>
<dbReference type="PANTHER" id="PTHR34700:SF4">
    <property type="entry name" value="PHAGE-LIKE ELEMENT PBSX PROTEIN XKDP"/>
    <property type="match status" value="1"/>
</dbReference>